<feature type="region of interest" description="Disordered" evidence="1">
    <location>
        <begin position="33"/>
        <end position="62"/>
    </location>
</feature>
<feature type="compositionally biased region" description="Polar residues" evidence="1">
    <location>
        <begin position="49"/>
        <end position="62"/>
    </location>
</feature>
<proteinExistence type="predicted"/>
<accession>A0A1Q8RHD1</accession>
<gene>
    <name evidence="2" type="ORF">CCHL11_08715</name>
</gene>
<organism evidence="2 3">
    <name type="scientific">Colletotrichum chlorophyti</name>
    <dbReference type="NCBI Taxonomy" id="708187"/>
    <lineage>
        <taxon>Eukaryota</taxon>
        <taxon>Fungi</taxon>
        <taxon>Dikarya</taxon>
        <taxon>Ascomycota</taxon>
        <taxon>Pezizomycotina</taxon>
        <taxon>Sordariomycetes</taxon>
        <taxon>Hypocreomycetidae</taxon>
        <taxon>Glomerellales</taxon>
        <taxon>Glomerellaceae</taxon>
        <taxon>Colletotrichum</taxon>
    </lineage>
</organism>
<dbReference type="InterPro" id="IPR047975">
    <property type="entry name" value="Heme_bind_FMP"/>
</dbReference>
<reference evidence="2 3" key="1">
    <citation type="submission" date="2016-11" db="EMBL/GenBank/DDBJ databases">
        <title>Draft Genome Assembly of Colletotrichum chlorophyti a pathogen of herbaceous plants.</title>
        <authorList>
            <person name="Gan P."/>
            <person name="Narusaka M."/>
            <person name="Tsushima A."/>
            <person name="Narusaka Y."/>
            <person name="Takano Y."/>
            <person name="Shirasu K."/>
        </authorList>
    </citation>
    <scope>NUCLEOTIDE SEQUENCE [LARGE SCALE GENOMIC DNA]</scope>
    <source>
        <strain evidence="2 3">NTL11</strain>
    </source>
</reference>
<sequence>MSESNLPTVSIQASDNFRFGPSIVNHDAQRVLASSNGTTNGSSNGVHANGTNGTNGNSVPATSKSTAAKLTSLDILSKFTGKFQGHGFNTIFRPDGSSTPTDLKIQTTDGVTDNILQLNLTSETQEFLPQKLDDVPNRGLFKQGDISLRGFMYTQTIQDAMDDKNPTGETPPKDSKNPEIHFETGLWMRVPANQKPKLNASFVRMASIPHGTTINAQGFDDAKTSNGAPVFPEADITPSLVKGGSKIPFKSQTLADTKTHRLPQDLSAYNKAGTITQEIINNPNLVLSIANKGKQIIENTTFTVSTKPKATDFGGGTSNIGFLVGDGSQGDFEPDTTPNRANANVVTVSAQYWVSKVRTKLDLKPSPPKATVSPKRLRPNDTVPSFIVNFEVKSPRTVTVEYTQIQYSQLVVLDFATLSWPHVTVGTLAPVDLEITEADLIQ</sequence>
<dbReference type="OrthoDB" id="1933717at2759"/>
<comment type="caution">
    <text evidence="2">The sequence shown here is derived from an EMBL/GenBank/DDBJ whole genome shotgun (WGS) entry which is preliminary data.</text>
</comment>
<dbReference type="Proteomes" id="UP000186583">
    <property type="component" value="Unassembled WGS sequence"/>
</dbReference>
<dbReference type="EMBL" id="MPGH01000199">
    <property type="protein sequence ID" value="OLN83736.1"/>
    <property type="molecule type" value="Genomic_DNA"/>
</dbReference>
<dbReference type="AlphaFoldDB" id="A0A1Q8RHD1"/>
<protein>
    <submittedName>
        <fullName evidence="2">Uncharacterized protein</fullName>
    </submittedName>
</protein>
<evidence type="ECO:0000313" key="2">
    <source>
        <dbReference type="EMBL" id="OLN83736.1"/>
    </source>
</evidence>
<dbReference type="NCBIfam" id="NF040572">
    <property type="entry name" value="heme_bind_FMP"/>
    <property type="match status" value="1"/>
</dbReference>
<evidence type="ECO:0000256" key="1">
    <source>
        <dbReference type="SAM" id="MobiDB-lite"/>
    </source>
</evidence>
<feature type="compositionally biased region" description="Low complexity" evidence="1">
    <location>
        <begin position="34"/>
        <end position="45"/>
    </location>
</feature>
<keyword evidence="3" id="KW-1185">Reference proteome</keyword>
<name>A0A1Q8RHD1_9PEZI</name>
<evidence type="ECO:0000313" key="3">
    <source>
        <dbReference type="Proteomes" id="UP000186583"/>
    </source>
</evidence>